<evidence type="ECO:0000313" key="9">
    <source>
        <dbReference type="Proteomes" id="UP000643610"/>
    </source>
</evidence>
<dbReference type="RefSeq" id="WP_186889478.1">
    <property type="nucleotide sequence ID" value="NZ_JACOFU010000001.1"/>
</dbReference>
<feature type="transmembrane region" description="Helical" evidence="6">
    <location>
        <begin position="222"/>
        <end position="240"/>
    </location>
</feature>
<dbReference type="PROSITE" id="PS52015">
    <property type="entry name" value="TONB_CTD"/>
    <property type="match status" value="2"/>
</dbReference>
<dbReference type="InterPro" id="IPR052173">
    <property type="entry name" value="Beta-lactam_resp_regulator"/>
</dbReference>
<evidence type="ECO:0000256" key="3">
    <source>
        <dbReference type="ARBA" id="ARBA00022989"/>
    </source>
</evidence>
<feature type="compositionally biased region" description="Polar residues" evidence="5">
    <location>
        <begin position="360"/>
        <end position="381"/>
    </location>
</feature>
<organism evidence="8 9">
    <name type="scientific">Undibacterium amnicola</name>
    <dbReference type="NCBI Taxonomy" id="1834038"/>
    <lineage>
        <taxon>Bacteria</taxon>
        <taxon>Pseudomonadati</taxon>
        <taxon>Pseudomonadota</taxon>
        <taxon>Betaproteobacteria</taxon>
        <taxon>Burkholderiales</taxon>
        <taxon>Oxalobacteraceae</taxon>
        <taxon>Undibacterium</taxon>
    </lineage>
</organism>
<comment type="subcellular location">
    <subcellularLocation>
        <location evidence="1">Membrane</location>
        <topology evidence="1">Single-pass membrane protein</topology>
    </subcellularLocation>
</comment>
<sequence length="598" mass="65980">MIGNLHHLTSDFVSAIGWALIHFLWQGTLVALVAAGLLLFLRNARAQTRYVIACIALLCCFFIPVWQVMQALQLREDGIASLIYFSQQSQHIGKETLLNNWANWLHLNMHQIVLIWALVVSLLSIRLCLGLWWLRGYSHGQRGAVNPYWQQHVQGLARRFNLSRPVMVWIVHDLKSPITIGWLRPMILVPASLLTGMAPAHLEALLAHELAHIHRYDYLVNFIQNLIEMFLFFHPAVWWISKKIRNEREHIADDLAASILGEPRRLALALQELELIQFTTPQLAQAAHGGNLMSRIKRLIRPEVQSVNWKTAVTAVGVAAACVGLAANAAIRTLSQPDQLSSQSQAKVVANDKVVEVDSMESTSLESRLVDQSSTPGSEANNLKGKGRSNKDVVTHARIDFSKPGCAPEYPRDALRHELQGVTRLLVSFSNKGRIEDVNVVKSSGHVQLDDSVKNQLLSGTCTSTPGTLNGKPQASKTAVEYYWKLDESPVKSAQSKENLPVSSKTLASLDFAKSGCSPEYPKVSVRNQEQGTTALALKVNEVGAIDDVKIAASSGFRGLDEAVAKKLRSGTCMASPAQIDGKNVDSTINVAYVWKLS</sequence>
<feature type="transmembrane region" description="Helical" evidence="6">
    <location>
        <begin position="113"/>
        <end position="134"/>
    </location>
</feature>
<keyword evidence="2 6" id="KW-0812">Transmembrane</keyword>
<dbReference type="Proteomes" id="UP000643610">
    <property type="component" value="Unassembled WGS sequence"/>
</dbReference>
<feature type="domain" description="TonB C-terminal" evidence="7">
    <location>
        <begin position="395"/>
        <end position="493"/>
    </location>
</feature>
<dbReference type="InterPro" id="IPR008756">
    <property type="entry name" value="Peptidase_M56"/>
</dbReference>
<dbReference type="NCBIfam" id="TIGR01352">
    <property type="entry name" value="tonB_Cterm"/>
    <property type="match status" value="2"/>
</dbReference>
<dbReference type="Pfam" id="PF05569">
    <property type="entry name" value="Peptidase_M56"/>
    <property type="match status" value="1"/>
</dbReference>
<name>A0ABR6XM55_9BURK</name>
<comment type="caution">
    <text evidence="8">The sequence shown here is derived from an EMBL/GenBank/DDBJ whole genome shotgun (WGS) entry which is preliminary data.</text>
</comment>
<keyword evidence="4 6" id="KW-0472">Membrane</keyword>
<evidence type="ECO:0000256" key="4">
    <source>
        <dbReference type="ARBA" id="ARBA00023136"/>
    </source>
</evidence>
<evidence type="ECO:0000256" key="6">
    <source>
        <dbReference type="SAM" id="Phobius"/>
    </source>
</evidence>
<evidence type="ECO:0000256" key="5">
    <source>
        <dbReference type="SAM" id="MobiDB-lite"/>
    </source>
</evidence>
<evidence type="ECO:0000259" key="7">
    <source>
        <dbReference type="PROSITE" id="PS52015"/>
    </source>
</evidence>
<dbReference type="InterPro" id="IPR037682">
    <property type="entry name" value="TonB_C"/>
</dbReference>
<gene>
    <name evidence="8" type="ORF">H8K33_03010</name>
</gene>
<keyword evidence="3 6" id="KW-1133">Transmembrane helix</keyword>
<evidence type="ECO:0000256" key="2">
    <source>
        <dbReference type="ARBA" id="ARBA00022692"/>
    </source>
</evidence>
<dbReference type="PANTHER" id="PTHR34978">
    <property type="entry name" value="POSSIBLE SENSOR-TRANSDUCER PROTEIN BLAR"/>
    <property type="match status" value="1"/>
</dbReference>
<feature type="transmembrane region" description="Helical" evidence="6">
    <location>
        <begin position="50"/>
        <end position="69"/>
    </location>
</feature>
<dbReference type="CDD" id="cd07341">
    <property type="entry name" value="M56_BlaR1_MecR1_like"/>
    <property type="match status" value="1"/>
</dbReference>
<reference evidence="8 9" key="1">
    <citation type="submission" date="2020-08" db="EMBL/GenBank/DDBJ databases">
        <title>Novel species isolated from subtropical streams in China.</title>
        <authorList>
            <person name="Lu H."/>
        </authorList>
    </citation>
    <scope>NUCLEOTIDE SEQUENCE [LARGE SCALE GENOMIC DNA]</scope>
    <source>
        <strain evidence="8 9">KCTC 52442</strain>
    </source>
</reference>
<accession>A0ABR6XM55</accession>
<protein>
    <submittedName>
        <fullName evidence="8">M56 family metallopeptidase</fullName>
    </submittedName>
</protein>
<evidence type="ECO:0000256" key="1">
    <source>
        <dbReference type="ARBA" id="ARBA00004167"/>
    </source>
</evidence>
<dbReference type="Gene3D" id="3.30.1150.10">
    <property type="match status" value="2"/>
</dbReference>
<feature type="domain" description="TonB C-terminal" evidence="7">
    <location>
        <begin position="506"/>
        <end position="598"/>
    </location>
</feature>
<evidence type="ECO:0000313" key="8">
    <source>
        <dbReference type="EMBL" id="MBC3830468.1"/>
    </source>
</evidence>
<dbReference type="EMBL" id="JACOFU010000001">
    <property type="protein sequence ID" value="MBC3830468.1"/>
    <property type="molecule type" value="Genomic_DNA"/>
</dbReference>
<dbReference type="SUPFAM" id="SSF74653">
    <property type="entry name" value="TolA/TonB C-terminal domain"/>
    <property type="match status" value="2"/>
</dbReference>
<feature type="transmembrane region" description="Helical" evidence="6">
    <location>
        <begin position="15"/>
        <end position="41"/>
    </location>
</feature>
<dbReference type="Gene3D" id="3.30.2010.10">
    <property type="entry name" value="Metalloproteases ('zincins'), catalytic domain"/>
    <property type="match status" value="1"/>
</dbReference>
<dbReference type="PANTHER" id="PTHR34978:SF3">
    <property type="entry name" value="SLR0241 PROTEIN"/>
    <property type="match status" value="1"/>
</dbReference>
<keyword evidence="9" id="KW-1185">Reference proteome</keyword>
<feature type="region of interest" description="Disordered" evidence="5">
    <location>
        <begin position="359"/>
        <end position="389"/>
    </location>
</feature>
<dbReference type="Pfam" id="PF03544">
    <property type="entry name" value="TonB_C"/>
    <property type="match status" value="2"/>
</dbReference>
<dbReference type="InterPro" id="IPR006260">
    <property type="entry name" value="TonB/TolA_C"/>
</dbReference>
<proteinExistence type="predicted"/>